<evidence type="ECO:0000256" key="1">
    <source>
        <dbReference type="SAM" id="MobiDB-lite"/>
    </source>
</evidence>
<dbReference type="EMBL" id="GG692428">
    <property type="protein sequence ID" value="EER39978.1"/>
    <property type="molecule type" value="Genomic_DNA"/>
</dbReference>
<accession>C6HI50</accession>
<feature type="compositionally biased region" description="Polar residues" evidence="1">
    <location>
        <begin position="60"/>
        <end position="74"/>
    </location>
</feature>
<feature type="region of interest" description="Disordered" evidence="1">
    <location>
        <begin position="58"/>
        <end position="78"/>
    </location>
</feature>
<name>C6HI50_AJECH</name>
<evidence type="ECO:0000313" key="3">
    <source>
        <dbReference type="Proteomes" id="UP000002624"/>
    </source>
</evidence>
<dbReference type="AlphaFoldDB" id="C6HI50"/>
<protein>
    <submittedName>
        <fullName evidence="2">Uncharacterized protein</fullName>
    </submittedName>
</protein>
<organism evidence="2 3">
    <name type="scientific">Ajellomyces capsulatus (strain H143)</name>
    <name type="common">Darling's disease fungus</name>
    <name type="synonym">Histoplasma capsulatum</name>
    <dbReference type="NCBI Taxonomy" id="544712"/>
    <lineage>
        <taxon>Eukaryota</taxon>
        <taxon>Fungi</taxon>
        <taxon>Dikarya</taxon>
        <taxon>Ascomycota</taxon>
        <taxon>Pezizomycotina</taxon>
        <taxon>Eurotiomycetes</taxon>
        <taxon>Eurotiomycetidae</taxon>
        <taxon>Onygenales</taxon>
        <taxon>Ajellomycetaceae</taxon>
        <taxon>Histoplasma</taxon>
    </lineage>
</organism>
<dbReference type="Proteomes" id="UP000002624">
    <property type="component" value="Unassembled WGS sequence"/>
</dbReference>
<evidence type="ECO:0000313" key="2">
    <source>
        <dbReference type="EMBL" id="EER39978.1"/>
    </source>
</evidence>
<gene>
    <name evidence="2" type="ORF">HCDG_06200</name>
</gene>
<sequence length="158" mass="17590">MPIPSENMLDRIDEMGDSALKYGGSYPIYYRDTFAGKSPSAGLLCPRSDKITDKLRERCSWQSHQRHPSTSASPQHPVVDIDNPASIYSVAHPLLQAAPQVLCFWYSTLLSTFPSASAGQPLRKRPRERHISKVEPHENLTQAVTAHSETTCSQRITA</sequence>
<dbReference type="VEuPathDB" id="FungiDB:HCDG_06200"/>
<reference evidence="3" key="1">
    <citation type="submission" date="2009-05" db="EMBL/GenBank/DDBJ databases">
        <title>The genome sequence of Ajellomyces capsulatus strain H143.</title>
        <authorList>
            <person name="Champion M."/>
            <person name="Cuomo C.A."/>
            <person name="Ma L.-J."/>
            <person name="Henn M.R."/>
            <person name="Sil A."/>
            <person name="Goldman B."/>
            <person name="Young S.K."/>
            <person name="Kodira C.D."/>
            <person name="Zeng Q."/>
            <person name="Koehrsen M."/>
            <person name="Alvarado L."/>
            <person name="Berlin A.M."/>
            <person name="Borenstein D."/>
            <person name="Chen Z."/>
            <person name="Engels R."/>
            <person name="Freedman E."/>
            <person name="Gellesch M."/>
            <person name="Goldberg J."/>
            <person name="Griggs A."/>
            <person name="Gujja S."/>
            <person name="Heiman D.I."/>
            <person name="Hepburn T.A."/>
            <person name="Howarth C."/>
            <person name="Jen D."/>
            <person name="Larson L."/>
            <person name="Lewis B."/>
            <person name="Mehta T."/>
            <person name="Park D."/>
            <person name="Pearson M."/>
            <person name="Roberts A."/>
            <person name="Saif S."/>
            <person name="Shea T.D."/>
            <person name="Shenoy N."/>
            <person name="Sisk P."/>
            <person name="Stolte C."/>
            <person name="Sykes S."/>
            <person name="Walk T."/>
            <person name="White J."/>
            <person name="Yandava C."/>
            <person name="Klein B."/>
            <person name="McEwen J.G."/>
            <person name="Puccia R."/>
            <person name="Goldman G.H."/>
            <person name="Felipe M.S."/>
            <person name="Nino-Vega G."/>
            <person name="San-Blas G."/>
            <person name="Taylor J.W."/>
            <person name="Mendoza L."/>
            <person name="Galagan J.E."/>
            <person name="Nusbaum C."/>
            <person name="Birren B.W."/>
        </authorList>
    </citation>
    <scope>NUCLEOTIDE SEQUENCE [LARGE SCALE GENOMIC DNA]</scope>
    <source>
        <strain evidence="3">H143</strain>
    </source>
</reference>
<proteinExistence type="predicted"/>
<dbReference type="HOGENOM" id="CLU_1668879_0_0_1"/>